<keyword evidence="1" id="KW-0614">Plasmid</keyword>
<gene>
    <name evidence="1" type="ORF">LBUCD034_p0037</name>
</gene>
<dbReference type="AlphaFoldDB" id="J9W577"/>
<reference evidence="1 2" key="1">
    <citation type="journal article" date="2012" name="J. Biotechnol.">
        <title>Insights into the completely annotated genome of Lactobacillus buchneri CD034, a strain isolated from stable grass silage.</title>
        <authorList>
            <person name="Heinl S."/>
            <person name="Wibberg D."/>
            <person name="Eikmeyer F."/>
            <person name="Szczepanowski R."/>
            <person name="Blom J."/>
            <person name="Linke B."/>
            <person name="Goesmann A."/>
            <person name="Grabherr R."/>
            <person name="Schwab H."/>
            <person name="Puhler A."/>
            <person name="Schluter A."/>
        </authorList>
    </citation>
    <scope>NUCLEOTIDE SEQUENCE [LARGE SCALE GENOMIC DNA]</scope>
    <source>
        <strain evidence="1 2">CD034</strain>
        <plasmid evidence="1">pCD034-3</plasmid>
    </source>
</reference>
<name>J9W577_LENBU</name>
<dbReference type="Proteomes" id="UP000007332">
    <property type="component" value="Plasmid pCD034-3"/>
</dbReference>
<keyword evidence="2" id="KW-1185">Reference proteome</keyword>
<dbReference type="EMBL" id="CP003044">
    <property type="protein sequence ID" value="AFS01464.1"/>
    <property type="molecule type" value="Genomic_DNA"/>
</dbReference>
<proteinExistence type="predicted"/>
<organism evidence="1 2">
    <name type="scientific">Lentilactobacillus buchneri subsp. silagei CD034</name>
    <dbReference type="NCBI Taxonomy" id="1071400"/>
    <lineage>
        <taxon>Bacteria</taxon>
        <taxon>Bacillati</taxon>
        <taxon>Bacillota</taxon>
        <taxon>Bacilli</taxon>
        <taxon>Lactobacillales</taxon>
        <taxon>Lactobacillaceae</taxon>
        <taxon>Lentilactobacillus</taxon>
        <taxon>Lentilactobacillus buchneri subsp. silagei</taxon>
    </lineage>
</organism>
<evidence type="ECO:0000313" key="2">
    <source>
        <dbReference type="Proteomes" id="UP000007332"/>
    </source>
</evidence>
<dbReference type="HOGENOM" id="CLU_3026504_0_0_9"/>
<evidence type="ECO:0000313" key="1">
    <source>
        <dbReference type="EMBL" id="AFS01464.1"/>
    </source>
</evidence>
<dbReference type="KEGG" id="lbn:LBUCD034_p0037"/>
<sequence length="55" mass="5967">MIVPLLTTPYLSRILGPSGIGINSYTNSIVQYFVLFGSVGVDLYGNRQIAFVDVS</sequence>
<dbReference type="PATRIC" id="fig|1071400.3.peg.2413"/>
<geneLocation type="plasmid" evidence="1 2">
    <name>pCD034-3</name>
</geneLocation>
<protein>
    <submittedName>
        <fullName evidence="1">Uncharacterized protein</fullName>
    </submittedName>
</protein>
<accession>J9W577</accession>